<dbReference type="EMBL" id="JYDW01000304">
    <property type="protein sequence ID" value="KRZ49577.1"/>
    <property type="molecule type" value="Genomic_DNA"/>
</dbReference>
<dbReference type="Proteomes" id="UP000054721">
    <property type="component" value="Unassembled WGS sequence"/>
</dbReference>
<dbReference type="AlphaFoldDB" id="A0A0V1KQC2"/>
<evidence type="ECO:0000313" key="2">
    <source>
        <dbReference type="EMBL" id="KRZ49577.1"/>
    </source>
</evidence>
<organism evidence="2 3">
    <name type="scientific">Trichinella nativa</name>
    <dbReference type="NCBI Taxonomy" id="6335"/>
    <lineage>
        <taxon>Eukaryota</taxon>
        <taxon>Metazoa</taxon>
        <taxon>Ecdysozoa</taxon>
        <taxon>Nematoda</taxon>
        <taxon>Enoplea</taxon>
        <taxon>Dorylaimia</taxon>
        <taxon>Trichinellida</taxon>
        <taxon>Trichinellidae</taxon>
        <taxon>Trichinella</taxon>
    </lineage>
</organism>
<sequence length="90" mass="10342">MKFIVNLFCWKFAHHQPNQSFFTLDLDFDHFDDDANSSLQILLTAGQLLTSFSSVQYSIVCTFTAITFTSTIFTTMGHCKKKNSFSNKDR</sequence>
<proteinExistence type="predicted"/>
<evidence type="ECO:0000313" key="3">
    <source>
        <dbReference type="Proteomes" id="UP000054721"/>
    </source>
</evidence>
<comment type="caution">
    <text evidence="2">The sequence shown here is derived from an EMBL/GenBank/DDBJ whole genome shotgun (WGS) entry which is preliminary data.</text>
</comment>
<evidence type="ECO:0000256" key="1">
    <source>
        <dbReference type="SAM" id="Phobius"/>
    </source>
</evidence>
<keyword evidence="1" id="KW-1133">Transmembrane helix</keyword>
<accession>A0A0V1KQC2</accession>
<keyword evidence="1" id="KW-0812">Transmembrane</keyword>
<protein>
    <submittedName>
        <fullName evidence="2">Uncharacterized protein</fullName>
    </submittedName>
</protein>
<feature type="transmembrane region" description="Helical" evidence="1">
    <location>
        <begin position="55"/>
        <end position="76"/>
    </location>
</feature>
<name>A0A0V1KQC2_9BILA</name>
<keyword evidence="3" id="KW-1185">Reference proteome</keyword>
<keyword evidence="1" id="KW-0472">Membrane</keyword>
<gene>
    <name evidence="2" type="ORF">T02_12644</name>
</gene>
<reference evidence="2 3" key="1">
    <citation type="submission" date="2015-05" db="EMBL/GenBank/DDBJ databases">
        <title>Evolution of Trichinella species and genotypes.</title>
        <authorList>
            <person name="Korhonen P.K."/>
            <person name="Edoardo P."/>
            <person name="Giuseppe L.R."/>
            <person name="Gasser R.B."/>
        </authorList>
    </citation>
    <scope>NUCLEOTIDE SEQUENCE [LARGE SCALE GENOMIC DNA]</scope>
    <source>
        <strain evidence="2">ISS10</strain>
    </source>
</reference>